<organism evidence="1 2">
    <name type="scientific">Mobiluncus mulieris ATCC 35239</name>
    <dbReference type="NCBI Taxonomy" id="871571"/>
    <lineage>
        <taxon>Bacteria</taxon>
        <taxon>Bacillati</taxon>
        <taxon>Actinomycetota</taxon>
        <taxon>Actinomycetes</taxon>
        <taxon>Actinomycetales</taxon>
        <taxon>Actinomycetaceae</taxon>
        <taxon>Mobiluncus</taxon>
    </lineage>
</organism>
<keyword evidence="2" id="KW-1185">Reference proteome</keyword>
<accession>E0QPW1</accession>
<dbReference type="HOGENOM" id="CLU_3202132_0_0_11"/>
<name>E0QPW1_9ACTO</name>
<evidence type="ECO:0000313" key="1">
    <source>
        <dbReference type="EMBL" id="EFM46341.1"/>
    </source>
</evidence>
<proteinExistence type="predicted"/>
<protein>
    <submittedName>
        <fullName evidence="1">Uncharacterized protein</fullName>
    </submittedName>
</protein>
<dbReference type="AlphaFoldDB" id="E0QPW1"/>
<gene>
    <name evidence="1" type="ORF">HMPREF0580_0888</name>
</gene>
<dbReference type="STRING" id="871571.HMPREF0580_0888"/>
<dbReference type="EMBL" id="AEET01000024">
    <property type="protein sequence ID" value="EFM46341.1"/>
    <property type="molecule type" value="Genomic_DNA"/>
</dbReference>
<reference evidence="1" key="1">
    <citation type="submission" date="2010-08" db="EMBL/GenBank/DDBJ databases">
        <authorList>
            <person name="Muzny D."/>
            <person name="Qin X."/>
            <person name="Deng J."/>
            <person name="Jiang H."/>
            <person name="Liu Y."/>
            <person name="Qu J."/>
            <person name="Song X.-Z."/>
            <person name="Zhang L."/>
            <person name="Thornton R."/>
            <person name="Coyle M."/>
            <person name="Francisco L."/>
            <person name="Jackson L."/>
            <person name="Javaid M."/>
            <person name="Korchina V."/>
            <person name="Kovar C."/>
            <person name="Mata R."/>
            <person name="Mathew T."/>
            <person name="Ngo R."/>
            <person name="Nguyen L."/>
            <person name="Nguyen N."/>
            <person name="Okwuonu G."/>
            <person name="Ongeri F."/>
            <person name="Pham C."/>
            <person name="Simmons D."/>
            <person name="Wilczek-Boney K."/>
            <person name="Hale W."/>
            <person name="Jakkamsetti A."/>
            <person name="Pham P."/>
            <person name="Ruth R."/>
            <person name="San Lucas F."/>
            <person name="Warren J."/>
            <person name="Zhang J."/>
            <person name="Zhao Z."/>
            <person name="Zhou C."/>
            <person name="Zhu D."/>
            <person name="Lee S."/>
            <person name="Bess C."/>
            <person name="Blankenburg K."/>
            <person name="Forbes L."/>
            <person name="Fu Q."/>
            <person name="Gubbala S."/>
            <person name="Hirani K."/>
            <person name="Jayaseelan J.C."/>
            <person name="Lara F."/>
            <person name="Munidasa M."/>
            <person name="Palculict T."/>
            <person name="Patil S."/>
            <person name="Pu L.-L."/>
            <person name="Saada N."/>
            <person name="Tang L."/>
            <person name="Weissenberger G."/>
            <person name="Zhu Y."/>
            <person name="Hemphill L."/>
            <person name="Shang Y."/>
            <person name="Youmans B."/>
            <person name="Ayvaz T."/>
            <person name="Ross M."/>
            <person name="Santibanez J."/>
            <person name="Aqrawi P."/>
            <person name="Gross S."/>
            <person name="Joshi V."/>
            <person name="Fowler G."/>
            <person name="Nazareth L."/>
            <person name="Reid J."/>
            <person name="Worley K."/>
            <person name="Petrosino J."/>
            <person name="Highlander S."/>
            <person name="Gibbs R."/>
        </authorList>
    </citation>
    <scope>NUCLEOTIDE SEQUENCE [LARGE SCALE GENOMIC DNA]</scope>
    <source>
        <strain evidence="1">ATCC 35239</strain>
    </source>
</reference>
<dbReference type="Proteomes" id="UP000003045">
    <property type="component" value="Unassembled WGS sequence"/>
</dbReference>
<evidence type="ECO:0000313" key="2">
    <source>
        <dbReference type="Proteomes" id="UP000003045"/>
    </source>
</evidence>
<comment type="caution">
    <text evidence="1">The sequence shown here is derived from an EMBL/GenBank/DDBJ whole genome shotgun (WGS) entry which is preliminary data.</text>
</comment>
<sequence>MRGRPTLANRRFTFDFRGIKRENPGYENVCINGGGFEPESGKLSW</sequence>